<evidence type="ECO:0000313" key="2">
    <source>
        <dbReference type="EMBL" id="CAB4592272.1"/>
    </source>
</evidence>
<feature type="transmembrane region" description="Helical" evidence="1">
    <location>
        <begin position="20"/>
        <end position="38"/>
    </location>
</feature>
<dbReference type="EMBL" id="CAEZUF010000049">
    <property type="protein sequence ID" value="CAB4592272.1"/>
    <property type="molecule type" value="Genomic_DNA"/>
</dbReference>
<dbReference type="EMBL" id="CAEZWY010000034">
    <property type="protein sequence ID" value="CAB4669254.1"/>
    <property type="molecule type" value="Genomic_DNA"/>
</dbReference>
<name>A0A6J6FT43_9ZZZZ</name>
<keyword evidence="1" id="KW-0472">Membrane</keyword>
<evidence type="ECO:0000313" key="3">
    <source>
        <dbReference type="EMBL" id="CAB4669254.1"/>
    </source>
</evidence>
<organism evidence="2">
    <name type="scientific">freshwater metagenome</name>
    <dbReference type="NCBI Taxonomy" id="449393"/>
    <lineage>
        <taxon>unclassified sequences</taxon>
        <taxon>metagenomes</taxon>
        <taxon>ecological metagenomes</taxon>
    </lineage>
</organism>
<accession>A0A6J6FT43</accession>
<proteinExistence type="predicted"/>
<dbReference type="AlphaFoldDB" id="A0A6J6FT43"/>
<keyword evidence="1" id="KW-0812">Transmembrane</keyword>
<gene>
    <name evidence="2" type="ORF">UFOPK1791_00633</name>
    <name evidence="3" type="ORF">UFOPK2312_00474</name>
</gene>
<evidence type="ECO:0000256" key="1">
    <source>
        <dbReference type="SAM" id="Phobius"/>
    </source>
</evidence>
<reference evidence="2" key="1">
    <citation type="submission" date="2020-05" db="EMBL/GenBank/DDBJ databases">
        <authorList>
            <person name="Chiriac C."/>
            <person name="Salcher M."/>
            <person name="Ghai R."/>
            <person name="Kavagutti S V."/>
        </authorList>
    </citation>
    <scope>NUCLEOTIDE SEQUENCE</scope>
</reference>
<keyword evidence="1" id="KW-1133">Transmembrane helix</keyword>
<protein>
    <submittedName>
        <fullName evidence="2">Unannotated protein</fullName>
    </submittedName>
</protein>
<sequence>MSRYQSLAEEAARELPAPPVFFGIFTFAALSLLLYLVLRLGRD</sequence>